<reference evidence="16" key="1">
    <citation type="journal article" date="2019" name="Int. J. Syst. Evol. Microbiol.">
        <title>The Global Catalogue of Microorganisms (GCM) 10K type strain sequencing project: providing services to taxonomists for standard genome sequencing and annotation.</title>
        <authorList>
            <consortium name="The Broad Institute Genomics Platform"/>
            <consortium name="The Broad Institute Genome Sequencing Center for Infectious Disease"/>
            <person name="Wu L."/>
            <person name="Ma J."/>
        </authorList>
    </citation>
    <scope>NUCLEOTIDE SEQUENCE [LARGE SCALE GENOMIC DNA]</scope>
    <source>
        <strain evidence="16">CGMCC 1.10759</strain>
    </source>
</reference>
<keyword evidence="7 10" id="KW-0472">Membrane</keyword>
<evidence type="ECO:0000256" key="4">
    <source>
        <dbReference type="ARBA" id="ARBA00022452"/>
    </source>
</evidence>
<dbReference type="InterPro" id="IPR037066">
    <property type="entry name" value="Plug_dom_sf"/>
</dbReference>
<keyword evidence="5 10" id="KW-0812">Transmembrane</keyword>
<evidence type="ECO:0000256" key="11">
    <source>
        <dbReference type="RuleBase" id="RU003357"/>
    </source>
</evidence>
<dbReference type="PANTHER" id="PTHR32552">
    <property type="entry name" value="FERRICHROME IRON RECEPTOR-RELATED"/>
    <property type="match status" value="1"/>
</dbReference>
<evidence type="ECO:0000256" key="3">
    <source>
        <dbReference type="ARBA" id="ARBA00022448"/>
    </source>
</evidence>
<sequence length="724" mass="78829">MRDSMVGRRSTLAAAVFTALQAAAPQLQAADSEPQQMRKIQVDAVEDSVKTDVASSPKYSQPLLDTPQTIQVIPQSVIRDRAATTLRDVLRNSPSITFQAGEGGGGLPGDQNFSMRGSSARNSLFIDGVRDVGSYTRDSFNLQQVEVIKGPTGTMAGRSATSGAINQVTKTPHQGDAQEYSLGYGSDDYKRVSSDINLGLGDSMAFRLNAMYHDAEVSNRDVVENKRWGIAPSFALGLGTATRFAASALYVEEDNVPDYGLPWGSTTQNGVTYPTGAYDTTPPVDQSNFYGLKHYDFEDIETKSGTLQLEHDFSDRVTARNVLRYLDSERSSAITAPRPPNRQLQRRDMETENITNLTDVTIEFSTGAIEHTLVTGLELSRETTEGRNSSQTANQPIIPDFFHPDPNLLPIGPMPVNSGNPSETEIEGIGLYAVDTLKLTDQWAITAGLRRDNVDVDYQARDFATRAVTESLSRSDTEITYQGAVTFKPVAEGTLYVAYGTGFDPTVDAGTTGSGLSSLPTAANNVRLPPEESSNLEAGVKWELLDRRLALNGAVFRTEKKNLRTRNFNTDPFILDGKQQIEGLELSASGLITDEWSVLAGASFLDTEYKISRNALEQGQELPLVPEFSANAWTTYVFPFGLTVGLGVQYIDDMVRARNAQLGTLVVDGATLFDVMASYTINDHVSLRLNVLNLSDEEYVDRFGGGHYVPGAGRSAQLTAFLSF</sequence>
<evidence type="ECO:0000256" key="7">
    <source>
        <dbReference type="ARBA" id="ARBA00023136"/>
    </source>
</evidence>
<dbReference type="Pfam" id="PF00593">
    <property type="entry name" value="TonB_dep_Rec_b-barrel"/>
    <property type="match status" value="1"/>
</dbReference>
<keyword evidence="16" id="KW-1185">Reference proteome</keyword>
<dbReference type="Pfam" id="PF07715">
    <property type="entry name" value="Plug"/>
    <property type="match status" value="1"/>
</dbReference>
<feature type="domain" description="TonB-dependent receptor plug" evidence="14">
    <location>
        <begin position="63"/>
        <end position="164"/>
    </location>
</feature>
<dbReference type="RefSeq" id="WP_380595495.1">
    <property type="nucleotide sequence ID" value="NZ_JBHSDU010000002.1"/>
</dbReference>
<dbReference type="Gene3D" id="2.40.170.20">
    <property type="entry name" value="TonB-dependent receptor, beta-barrel domain"/>
    <property type="match status" value="1"/>
</dbReference>
<keyword evidence="9 10" id="KW-0998">Cell outer membrane</keyword>
<keyword evidence="6 11" id="KW-0798">TonB box</keyword>
<dbReference type="PANTHER" id="PTHR32552:SF83">
    <property type="entry name" value="BLR3904 PROTEIN"/>
    <property type="match status" value="1"/>
</dbReference>
<evidence type="ECO:0000256" key="6">
    <source>
        <dbReference type="ARBA" id="ARBA00023077"/>
    </source>
</evidence>
<keyword evidence="4 10" id="KW-1134">Transmembrane beta strand</keyword>
<comment type="caution">
    <text evidence="15">The sequence shown here is derived from an EMBL/GenBank/DDBJ whole genome shotgun (WGS) entry which is preliminary data.</text>
</comment>
<keyword evidence="8 15" id="KW-0675">Receptor</keyword>
<proteinExistence type="inferred from homology"/>
<dbReference type="Proteomes" id="UP001595904">
    <property type="component" value="Unassembled WGS sequence"/>
</dbReference>
<dbReference type="EMBL" id="JBHSDU010000002">
    <property type="protein sequence ID" value="MFC4308400.1"/>
    <property type="molecule type" value="Genomic_DNA"/>
</dbReference>
<accession>A0ABV8SN02</accession>
<dbReference type="InterPro" id="IPR039426">
    <property type="entry name" value="TonB-dep_rcpt-like"/>
</dbReference>
<protein>
    <submittedName>
        <fullName evidence="15">TonB-dependent receptor</fullName>
    </submittedName>
</protein>
<comment type="similarity">
    <text evidence="2 10 11">Belongs to the TonB-dependent receptor family.</text>
</comment>
<dbReference type="SUPFAM" id="SSF56935">
    <property type="entry name" value="Porins"/>
    <property type="match status" value="1"/>
</dbReference>
<evidence type="ECO:0000256" key="5">
    <source>
        <dbReference type="ARBA" id="ARBA00022692"/>
    </source>
</evidence>
<dbReference type="NCBIfam" id="TIGR01783">
    <property type="entry name" value="TonB-siderophor"/>
    <property type="match status" value="1"/>
</dbReference>
<evidence type="ECO:0000259" key="13">
    <source>
        <dbReference type="Pfam" id="PF00593"/>
    </source>
</evidence>
<keyword evidence="3 10" id="KW-0813">Transport</keyword>
<comment type="subcellular location">
    <subcellularLocation>
        <location evidence="1 10">Cell outer membrane</location>
        <topology evidence="1 10">Multi-pass membrane protein</topology>
    </subcellularLocation>
</comment>
<dbReference type="InterPro" id="IPR000531">
    <property type="entry name" value="Beta-barrel_TonB"/>
</dbReference>
<evidence type="ECO:0000256" key="9">
    <source>
        <dbReference type="ARBA" id="ARBA00023237"/>
    </source>
</evidence>
<dbReference type="CDD" id="cd01347">
    <property type="entry name" value="ligand_gated_channel"/>
    <property type="match status" value="1"/>
</dbReference>
<evidence type="ECO:0000256" key="1">
    <source>
        <dbReference type="ARBA" id="ARBA00004571"/>
    </source>
</evidence>
<evidence type="ECO:0000313" key="15">
    <source>
        <dbReference type="EMBL" id="MFC4308400.1"/>
    </source>
</evidence>
<evidence type="ECO:0000256" key="10">
    <source>
        <dbReference type="PROSITE-ProRule" id="PRU01360"/>
    </source>
</evidence>
<dbReference type="Gene3D" id="2.170.130.10">
    <property type="entry name" value="TonB-dependent receptor, plug domain"/>
    <property type="match status" value="1"/>
</dbReference>
<evidence type="ECO:0000256" key="8">
    <source>
        <dbReference type="ARBA" id="ARBA00023170"/>
    </source>
</evidence>
<evidence type="ECO:0000256" key="12">
    <source>
        <dbReference type="SAM" id="SignalP"/>
    </source>
</evidence>
<evidence type="ECO:0000256" key="2">
    <source>
        <dbReference type="ARBA" id="ARBA00009810"/>
    </source>
</evidence>
<name>A0ABV8SN02_9GAMM</name>
<dbReference type="InterPro" id="IPR010105">
    <property type="entry name" value="TonB_sidphr_rcpt"/>
</dbReference>
<dbReference type="InterPro" id="IPR036942">
    <property type="entry name" value="Beta-barrel_TonB_sf"/>
</dbReference>
<organism evidence="15 16">
    <name type="scientific">Steroidobacter flavus</name>
    <dbReference type="NCBI Taxonomy" id="1842136"/>
    <lineage>
        <taxon>Bacteria</taxon>
        <taxon>Pseudomonadati</taxon>
        <taxon>Pseudomonadota</taxon>
        <taxon>Gammaproteobacteria</taxon>
        <taxon>Steroidobacterales</taxon>
        <taxon>Steroidobacteraceae</taxon>
        <taxon>Steroidobacter</taxon>
    </lineage>
</organism>
<feature type="domain" description="TonB-dependent receptor-like beta-barrel" evidence="13">
    <location>
        <begin position="250"/>
        <end position="694"/>
    </location>
</feature>
<dbReference type="PROSITE" id="PS52016">
    <property type="entry name" value="TONB_DEPENDENT_REC_3"/>
    <property type="match status" value="1"/>
</dbReference>
<gene>
    <name evidence="15" type="ORF">ACFPN2_04840</name>
</gene>
<dbReference type="InterPro" id="IPR012910">
    <property type="entry name" value="Plug_dom"/>
</dbReference>
<evidence type="ECO:0000259" key="14">
    <source>
        <dbReference type="Pfam" id="PF07715"/>
    </source>
</evidence>
<evidence type="ECO:0000313" key="16">
    <source>
        <dbReference type="Proteomes" id="UP001595904"/>
    </source>
</evidence>
<feature type="chain" id="PRO_5045377342" evidence="12">
    <location>
        <begin position="30"/>
        <end position="724"/>
    </location>
</feature>
<keyword evidence="12" id="KW-0732">Signal</keyword>
<feature type="signal peptide" evidence="12">
    <location>
        <begin position="1"/>
        <end position="29"/>
    </location>
</feature>